<dbReference type="STRING" id="1848903.CCAND38_420063"/>
<protein>
    <submittedName>
        <fullName evidence="2">Uncharacterized protein</fullName>
    </submittedName>
</protein>
<gene>
    <name evidence="2" type="ORF">CCAND38_420063</name>
    <name evidence="3" type="ORF">CCAND93_680015</name>
</gene>
<organism evidence="2 5">
    <name type="scientific">Capnocytophaga canis</name>
    <dbReference type="NCBI Taxonomy" id="1848903"/>
    <lineage>
        <taxon>Bacteria</taxon>
        <taxon>Pseudomonadati</taxon>
        <taxon>Bacteroidota</taxon>
        <taxon>Flavobacteriia</taxon>
        <taxon>Flavobacteriales</taxon>
        <taxon>Flavobacteriaceae</taxon>
        <taxon>Capnocytophaga</taxon>
    </lineage>
</organism>
<keyword evidence="1" id="KW-0812">Transmembrane</keyword>
<feature type="transmembrane region" description="Helical" evidence="1">
    <location>
        <begin position="24"/>
        <end position="55"/>
    </location>
</feature>
<evidence type="ECO:0000256" key="1">
    <source>
        <dbReference type="SAM" id="Phobius"/>
    </source>
</evidence>
<dbReference type="Proteomes" id="UP000045051">
    <property type="component" value="Unassembled WGS sequence"/>
</dbReference>
<reference evidence="4 5" key="1">
    <citation type="submission" date="2015-01" db="EMBL/GenBank/DDBJ databases">
        <authorList>
            <person name="MANFREDI Pablo"/>
        </authorList>
    </citation>
    <scope>NUCLEOTIDE SEQUENCE [LARGE SCALE GENOMIC DNA]</scope>
    <source>
        <strain evidence="2 5">CcD38</strain>
        <strain evidence="3 4">CcD93</strain>
    </source>
</reference>
<evidence type="ECO:0000313" key="3">
    <source>
        <dbReference type="EMBL" id="CEN53994.1"/>
    </source>
</evidence>
<accession>A0A0B7HTF2</accession>
<dbReference type="AlphaFoldDB" id="A0A0B7HTF2"/>
<sequence length="62" mass="7205">MLKVAETCASPTDSTTTFLFLETFAFFAFDFAILTTYYLVAFFLFATVFLLPFLVRELFFVF</sequence>
<name>A0A0B7HTF2_9FLAO</name>
<evidence type="ECO:0000313" key="4">
    <source>
        <dbReference type="Proteomes" id="UP000038200"/>
    </source>
</evidence>
<keyword evidence="1" id="KW-0472">Membrane</keyword>
<dbReference type="EMBL" id="CDOI01000154">
    <property type="protein sequence ID" value="CEN47221.1"/>
    <property type="molecule type" value="Genomic_DNA"/>
</dbReference>
<keyword evidence="1" id="KW-1133">Transmembrane helix</keyword>
<keyword evidence="5" id="KW-1185">Reference proteome</keyword>
<evidence type="ECO:0000313" key="5">
    <source>
        <dbReference type="Proteomes" id="UP000045051"/>
    </source>
</evidence>
<dbReference type="Proteomes" id="UP000038200">
    <property type="component" value="Unassembled WGS sequence"/>
</dbReference>
<evidence type="ECO:0000313" key="2">
    <source>
        <dbReference type="EMBL" id="CEN47221.1"/>
    </source>
</evidence>
<dbReference type="EMBL" id="CDOL01000259">
    <property type="protein sequence ID" value="CEN53994.1"/>
    <property type="molecule type" value="Genomic_DNA"/>
</dbReference>
<proteinExistence type="predicted"/>